<feature type="compositionally biased region" description="Low complexity" evidence="1">
    <location>
        <begin position="566"/>
        <end position="580"/>
    </location>
</feature>
<feature type="region of interest" description="Disordered" evidence="1">
    <location>
        <begin position="294"/>
        <end position="327"/>
    </location>
</feature>
<feature type="region of interest" description="Disordered" evidence="1">
    <location>
        <begin position="562"/>
        <end position="584"/>
    </location>
</feature>
<feature type="region of interest" description="Disordered" evidence="1">
    <location>
        <begin position="418"/>
        <end position="437"/>
    </location>
</feature>
<dbReference type="AlphaFoldDB" id="A0A2P2L5L0"/>
<organism evidence="2">
    <name type="scientific">Rhizophora mucronata</name>
    <name type="common">Asiatic mangrove</name>
    <dbReference type="NCBI Taxonomy" id="61149"/>
    <lineage>
        <taxon>Eukaryota</taxon>
        <taxon>Viridiplantae</taxon>
        <taxon>Streptophyta</taxon>
        <taxon>Embryophyta</taxon>
        <taxon>Tracheophyta</taxon>
        <taxon>Spermatophyta</taxon>
        <taxon>Magnoliopsida</taxon>
        <taxon>eudicotyledons</taxon>
        <taxon>Gunneridae</taxon>
        <taxon>Pentapetalae</taxon>
        <taxon>rosids</taxon>
        <taxon>fabids</taxon>
        <taxon>Malpighiales</taxon>
        <taxon>Rhizophoraceae</taxon>
        <taxon>Rhizophora</taxon>
    </lineage>
</organism>
<sequence length="598" mass="64724">MKCVATCRFLHKKEPSCSTAGPGEQSKLSGQQFFDNYSGPNHASVPRKLRSAMKKRIRKSISPPFLNPKGPIQAIGAIESPKKQSVKKSKVNAKGVADCSPRHGFCGPITKDEEEVVETLHAMAGMFPNNGPNNESKLDDASSDALPTTMAVANESTSPASHAYATLKEESNSICLRKFGEAANLATDLERSHGEMVKVDSSSARELPHLSSSKAPCEKLGGTGGQVNGHALLAKHGEVRQLHNSTDIDIPPAAHQDLGKLKQPIKLETSVTDSKPDISLGPTALRNQLHQQIKSNESRTKALWPGSSSMVSSDPWSHDSSSQSPATKIPSWLDSALCATMPDSIRQGHSTGKLSQTNSDRRSWKRCATHVHISRFIWISQTQERRKSLELQSNQLKPHVILKQGMLIRDLNGVSRNSPNGAISGSSTVDTTKKNSSEAKSVIFQHQMLHQDQLQSALPSGECTSQKQSFNFLSLSGGCGGLEADKGCNRGGHGVEPSALPQLPYRHSQSQVQHPNLLHFFMSQSPQPSAYPEQLQQLHGRPSLRNPIIMGAHSMVLMQVPQPRQSSGSGYSTMSNSTNNFGQPNCQLNPGILGLLQP</sequence>
<protein>
    <submittedName>
        <fullName evidence="2">Uncharacterized protein LOC8274655</fullName>
    </submittedName>
</protein>
<dbReference type="PANTHER" id="PTHR34792">
    <property type="entry name" value="OS02G0121500 PROTEIN"/>
    <property type="match status" value="1"/>
</dbReference>
<dbReference type="EMBL" id="GGEC01032770">
    <property type="protein sequence ID" value="MBX13254.1"/>
    <property type="molecule type" value="Transcribed_RNA"/>
</dbReference>
<name>A0A2P2L5L0_RHIMU</name>
<reference evidence="2" key="1">
    <citation type="submission" date="2018-02" db="EMBL/GenBank/DDBJ databases">
        <title>Rhizophora mucronata_Transcriptome.</title>
        <authorList>
            <person name="Meera S.P."/>
            <person name="Sreeshan A."/>
            <person name="Augustine A."/>
        </authorList>
    </citation>
    <scope>NUCLEOTIDE SEQUENCE</scope>
    <source>
        <tissue evidence="2">Leaf</tissue>
    </source>
</reference>
<evidence type="ECO:0000256" key="1">
    <source>
        <dbReference type="SAM" id="MobiDB-lite"/>
    </source>
</evidence>
<evidence type="ECO:0000313" key="2">
    <source>
        <dbReference type="EMBL" id="MBX13254.1"/>
    </source>
</evidence>
<feature type="compositionally biased region" description="Polar residues" evidence="1">
    <location>
        <begin position="418"/>
        <end position="430"/>
    </location>
</feature>
<dbReference type="PANTHER" id="PTHR34792:SF1">
    <property type="entry name" value="OS02G0121500 PROTEIN"/>
    <property type="match status" value="1"/>
</dbReference>
<feature type="compositionally biased region" description="Low complexity" evidence="1">
    <location>
        <begin position="307"/>
        <end position="324"/>
    </location>
</feature>
<dbReference type="InterPro" id="IPR040305">
    <property type="entry name" value="At1g75730-like"/>
</dbReference>
<proteinExistence type="predicted"/>
<accession>A0A2P2L5L0</accession>